<accession>A0A7S8C834</accession>
<evidence type="ECO:0000256" key="2">
    <source>
        <dbReference type="ARBA" id="ARBA00022692"/>
    </source>
</evidence>
<dbReference type="Pfam" id="PF04932">
    <property type="entry name" value="Wzy_C"/>
    <property type="match status" value="1"/>
</dbReference>
<proteinExistence type="predicted"/>
<evidence type="ECO:0000313" key="8">
    <source>
        <dbReference type="Proteomes" id="UP000593594"/>
    </source>
</evidence>
<name>A0A7S8C834_9HYPH</name>
<keyword evidence="8" id="KW-1185">Reference proteome</keyword>
<dbReference type="AlphaFoldDB" id="A0A7S8C834"/>
<evidence type="ECO:0000256" key="4">
    <source>
        <dbReference type="ARBA" id="ARBA00023136"/>
    </source>
</evidence>
<gene>
    <name evidence="7" type="ORF">HW532_21095</name>
</gene>
<feature type="transmembrane region" description="Helical" evidence="5">
    <location>
        <begin position="12"/>
        <end position="33"/>
    </location>
</feature>
<protein>
    <submittedName>
        <fullName evidence="7">O-antigen ligase family protein</fullName>
    </submittedName>
</protein>
<organism evidence="7 8">
    <name type="scientific">Kaustia mangrovi</name>
    <dbReference type="NCBI Taxonomy" id="2593653"/>
    <lineage>
        <taxon>Bacteria</taxon>
        <taxon>Pseudomonadati</taxon>
        <taxon>Pseudomonadota</taxon>
        <taxon>Alphaproteobacteria</taxon>
        <taxon>Hyphomicrobiales</taxon>
        <taxon>Parvibaculaceae</taxon>
        <taxon>Kaustia</taxon>
    </lineage>
</organism>
<dbReference type="InterPro" id="IPR051533">
    <property type="entry name" value="WaaL-like"/>
</dbReference>
<dbReference type="PANTHER" id="PTHR37422:SF21">
    <property type="entry name" value="EXOQ-LIKE PROTEIN"/>
    <property type="match status" value="1"/>
</dbReference>
<keyword evidence="7" id="KW-0436">Ligase</keyword>
<comment type="subcellular location">
    <subcellularLocation>
        <location evidence="1">Membrane</location>
        <topology evidence="1">Multi-pass membrane protein</topology>
    </subcellularLocation>
</comment>
<dbReference type="RefSeq" id="WP_213162348.1">
    <property type="nucleotide sequence ID" value="NZ_CP058214.1"/>
</dbReference>
<keyword evidence="3 5" id="KW-1133">Transmembrane helix</keyword>
<sequence length="359" mass="38060">MGLRLPGSLAPLLILIATILIGGGIALTQTGYFGESAHHMVITAYLAVIAIVVAAIVYNDPPRALAAILGGHTFAAVLAGLAGIAGYFSLFPGAFDLFTEFSRAKGTFKDPNVYGPFLVIGAIYALYRLLERPLSRGLGWAVLIGFLSVAILISFSRGAWGYYAVSLAALVVLMLLVNPDPARRLRILFVSAAAAVLAILAIAVALNIPSIAEMFSQRGALVQNYDAGGHGRFDGQLNALSWILERPLGVGQSDFGEWWGEQPHNVYLYMFLQTGWLGGFAYLALVLATVAGGLGAIFRGLPRPGLAMVAVAGFLGVALEGLIVDTDHWRQFWVLAGAIWGLIAWRRDAAAAGGPPPRM</sequence>
<evidence type="ECO:0000259" key="6">
    <source>
        <dbReference type="Pfam" id="PF04932"/>
    </source>
</evidence>
<dbReference type="Proteomes" id="UP000593594">
    <property type="component" value="Chromosome"/>
</dbReference>
<feature type="transmembrane region" description="Helical" evidence="5">
    <location>
        <begin position="137"/>
        <end position="155"/>
    </location>
</feature>
<evidence type="ECO:0000256" key="1">
    <source>
        <dbReference type="ARBA" id="ARBA00004141"/>
    </source>
</evidence>
<feature type="transmembrane region" description="Helical" evidence="5">
    <location>
        <begin position="185"/>
        <end position="208"/>
    </location>
</feature>
<dbReference type="GO" id="GO:0016874">
    <property type="term" value="F:ligase activity"/>
    <property type="evidence" value="ECO:0007669"/>
    <property type="project" value="UniProtKB-KW"/>
</dbReference>
<evidence type="ECO:0000313" key="7">
    <source>
        <dbReference type="EMBL" id="QPC44974.1"/>
    </source>
</evidence>
<feature type="transmembrane region" description="Helical" evidence="5">
    <location>
        <begin position="39"/>
        <end position="58"/>
    </location>
</feature>
<feature type="transmembrane region" description="Helical" evidence="5">
    <location>
        <begin position="161"/>
        <end position="178"/>
    </location>
</feature>
<keyword evidence="4 5" id="KW-0472">Membrane</keyword>
<feature type="transmembrane region" description="Helical" evidence="5">
    <location>
        <begin position="276"/>
        <end position="298"/>
    </location>
</feature>
<evidence type="ECO:0000256" key="5">
    <source>
        <dbReference type="SAM" id="Phobius"/>
    </source>
</evidence>
<feature type="transmembrane region" description="Helical" evidence="5">
    <location>
        <begin position="111"/>
        <end position="130"/>
    </location>
</feature>
<reference evidence="7 8" key="1">
    <citation type="submission" date="2020-06" db="EMBL/GenBank/DDBJ databases">
        <title>Genome sequence of 2 isolates from Red Sea Mangroves.</title>
        <authorList>
            <person name="Sefrji F."/>
            <person name="Michoud G."/>
            <person name="Merlino G."/>
            <person name="Daffonchio D."/>
        </authorList>
    </citation>
    <scope>NUCLEOTIDE SEQUENCE [LARGE SCALE GENOMIC DNA]</scope>
    <source>
        <strain evidence="7 8">R1DC25</strain>
    </source>
</reference>
<dbReference type="KEGG" id="kmn:HW532_21095"/>
<feature type="domain" description="O-antigen ligase-related" evidence="6">
    <location>
        <begin position="145"/>
        <end position="283"/>
    </location>
</feature>
<keyword evidence="2 5" id="KW-0812">Transmembrane</keyword>
<feature type="transmembrane region" description="Helical" evidence="5">
    <location>
        <begin position="305"/>
        <end position="323"/>
    </location>
</feature>
<dbReference type="PANTHER" id="PTHR37422">
    <property type="entry name" value="TEICHURONIC ACID BIOSYNTHESIS PROTEIN TUAE"/>
    <property type="match status" value="1"/>
</dbReference>
<dbReference type="EMBL" id="CP058214">
    <property type="protein sequence ID" value="QPC44974.1"/>
    <property type="molecule type" value="Genomic_DNA"/>
</dbReference>
<evidence type="ECO:0000256" key="3">
    <source>
        <dbReference type="ARBA" id="ARBA00022989"/>
    </source>
</evidence>
<feature type="transmembrane region" description="Helical" evidence="5">
    <location>
        <begin position="65"/>
        <end position="91"/>
    </location>
</feature>
<dbReference type="GO" id="GO:0016020">
    <property type="term" value="C:membrane"/>
    <property type="evidence" value="ECO:0007669"/>
    <property type="project" value="UniProtKB-SubCell"/>
</dbReference>
<dbReference type="InterPro" id="IPR007016">
    <property type="entry name" value="O-antigen_ligase-rel_domated"/>
</dbReference>